<dbReference type="CDD" id="cd04301">
    <property type="entry name" value="NAT_SF"/>
    <property type="match status" value="1"/>
</dbReference>
<dbReference type="eggNOG" id="COG3393">
    <property type="taxonomic scope" value="Bacteria"/>
</dbReference>
<organism evidence="2 3">
    <name type="scientific">Allokutzneria albata</name>
    <name type="common">Kibdelosporangium albatum</name>
    <dbReference type="NCBI Taxonomy" id="211114"/>
    <lineage>
        <taxon>Bacteria</taxon>
        <taxon>Bacillati</taxon>
        <taxon>Actinomycetota</taxon>
        <taxon>Actinomycetes</taxon>
        <taxon>Pseudonocardiales</taxon>
        <taxon>Pseudonocardiaceae</taxon>
        <taxon>Allokutzneria</taxon>
    </lineage>
</organism>
<dbReference type="InterPro" id="IPR000182">
    <property type="entry name" value="GNAT_dom"/>
</dbReference>
<proteinExistence type="predicted"/>
<dbReference type="PROSITE" id="PS51186">
    <property type="entry name" value="GNAT"/>
    <property type="match status" value="1"/>
</dbReference>
<feature type="domain" description="N-acetyltransferase" evidence="1">
    <location>
        <begin position="140"/>
        <end position="282"/>
    </location>
</feature>
<dbReference type="GO" id="GO:0016747">
    <property type="term" value="F:acyltransferase activity, transferring groups other than amino-acyl groups"/>
    <property type="evidence" value="ECO:0007669"/>
    <property type="project" value="InterPro"/>
</dbReference>
<dbReference type="OrthoDB" id="3174529at2"/>
<dbReference type="STRING" id="211114.SAMN04489726_7277"/>
<dbReference type="RefSeq" id="WP_043810905.1">
    <property type="nucleotide sequence ID" value="NZ_JOEF01000004.1"/>
</dbReference>
<dbReference type="SUPFAM" id="SSF55729">
    <property type="entry name" value="Acyl-CoA N-acyltransferases (Nat)"/>
    <property type="match status" value="1"/>
</dbReference>
<gene>
    <name evidence="2" type="ORF">SAMN04489726_7277</name>
</gene>
<dbReference type="EMBL" id="LT629701">
    <property type="protein sequence ID" value="SDN58275.1"/>
    <property type="molecule type" value="Genomic_DNA"/>
</dbReference>
<evidence type="ECO:0000313" key="3">
    <source>
        <dbReference type="Proteomes" id="UP000183376"/>
    </source>
</evidence>
<reference evidence="2 3" key="1">
    <citation type="submission" date="2016-10" db="EMBL/GenBank/DDBJ databases">
        <authorList>
            <person name="de Groot N.N."/>
        </authorList>
    </citation>
    <scope>NUCLEOTIDE SEQUENCE [LARGE SCALE GENOMIC DNA]</scope>
    <source>
        <strain evidence="2 3">DSM 44149</strain>
    </source>
</reference>
<protein>
    <submittedName>
        <fullName evidence="2">FR47-like protein</fullName>
    </submittedName>
</protein>
<dbReference type="Proteomes" id="UP000183376">
    <property type="component" value="Chromosome I"/>
</dbReference>
<dbReference type="AlphaFoldDB" id="A0A1H0CKA6"/>
<accession>A0A1H0CKA6</accession>
<dbReference type="InterPro" id="IPR016181">
    <property type="entry name" value="Acyl_CoA_acyltransferase"/>
</dbReference>
<name>A0A1H0CKA6_ALLAB</name>
<dbReference type="Pfam" id="PF00583">
    <property type="entry name" value="Acetyltransf_1"/>
    <property type="match status" value="1"/>
</dbReference>
<keyword evidence="3" id="KW-1185">Reference proteome</keyword>
<evidence type="ECO:0000259" key="1">
    <source>
        <dbReference type="PROSITE" id="PS51186"/>
    </source>
</evidence>
<sequence>MELRTHTDLGEFWAVARPVYLAHPAAHTIALAALEPRLGTPHQDDVGVLITVHEQDAVVGAVFRTPPYPLGLSGLPISAVPAVAAKMRELEPDLPAVNGPTAVAEAFAEEWQTLSGQPWRVERGERLYRLGTLVPPVVRGAARVAGEQDVKLLSLWRKDFFANVLGVDLGLATSEAGLRQALEMGTTVLLWEIDGQPVSCAQATKAVAGMSRVSFVYTPPEQRGNGYASGVTAAMSRWAIDAGAECVVLFTVIDNPVSNAIYQRIGYQPVHDTANVLLRQGN</sequence>
<dbReference type="Gene3D" id="3.40.630.30">
    <property type="match status" value="1"/>
</dbReference>
<evidence type="ECO:0000313" key="2">
    <source>
        <dbReference type="EMBL" id="SDN58275.1"/>
    </source>
</evidence>